<dbReference type="Proteomes" id="UP000011014">
    <property type="component" value="Unassembled WGS sequence"/>
</dbReference>
<dbReference type="GO" id="GO:0005525">
    <property type="term" value="F:GTP binding"/>
    <property type="evidence" value="ECO:0007669"/>
    <property type="project" value="UniProtKB-KW"/>
</dbReference>
<dbReference type="InterPro" id="IPR035531">
    <property type="entry name" value="GTPBP1-like"/>
</dbReference>
<dbReference type="SUPFAM" id="SSF50465">
    <property type="entry name" value="EF-Tu/eEF-1alpha/eIF2-gamma C-terminal domain"/>
    <property type="match status" value="1"/>
</dbReference>
<gene>
    <name evidence="7" type="ORF">GSOID_T00021137001</name>
</gene>
<dbReference type="GO" id="GO:0003924">
    <property type="term" value="F:GTPase activity"/>
    <property type="evidence" value="ECO:0007669"/>
    <property type="project" value="InterPro"/>
</dbReference>
<dbReference type="CDD" id="cd04165">
    <property type="entry name" value="GTPBP1_like"/>
    <property type="match status" value="1"/>
</dbReference>
<dbReference type="PROSITE" id="PS51722">
    <property type="entry name" value="G_TR_2"/>
    <property type="match status" value="1"/>
</dbReference>
<dbReference type="PANTHER" id="PTHR43721:SF9">
    <property type="entry name" value="GTP-BINDING PROTEIN 1"/>
    <property type="match status" value="1"/>
</dbReference>
<dbReference type="Pfam" id="PF00009">
    <property type="entry name" value="GTP_EFTU"/>
    <property type="match status" value="1"/>
</dbReference>
<evidence type="ECO:0000313" key="7">
    <source>
        <dbReference type="EMBL" id="CBY33237.1"/>
    </source>
</evidence>
<reference evidence="7" key="1">
    <citation type="journal article" date="2010" name="Science">
        <title>Plasticity of animal genome architecture unmasked by rapid evolution of a pelagic tunicate.</title>
        <authorList>
            <person name="Denoeud F."/>
            <person name="Henriet S."/>
            <person name="Mungpakdee S."/>
            <person name="Aury J.M."/>
            <person name="Da Silva C."/>
            <person name="Brinkmann H."/>
            <person name="Mikhaleva J."/>
            <person name="Olsen L.C."/>
            <person name="Jubin C."/>
            <person name="Canestro C."/>
            <person name="Bouquet J.M."/>
            <person name="Danks G."/>
            <person name="Poulain J."/>
            <person name="Campsteijn C."/>
            <person name="Adamski M."/>
            <person name="Cross I."/>
            <person name="Yadetie F."/>
            <person name="Muffato M."/>
            <person name="Louis A."/>
            <person name="Butcher S."/>
            <person name="Tsagkogeorga G."/>
            <person name="Konrad A."/>
            <person name="Singh S."/>
            <person name="Jensen M.F."/>
            <person name="Cong E.H."/>
            <person name="Eikeseth-Otteraa H."/>
            <person name="Noel B."/>
            <person name="Anthouard V."/>
            <person name="Porcel B.M."/>
            <person name="Kachouri-Lafond R."/>
            <person name="Nishino A."/>
            <person name="Ugolini M."/>
            <person name="Chourrout P."/>
            <person name="Nishida H."/>
            <person name="Aasland R."/>
            <person name="Huzurbazar S."/>
            <person name="Westhof E."/>
            <person name="Delsuc F."/>
            <person name="Lehrach H."/>
            <person name="Reinhardt R."/>
            <person name="Weissenbach J."/>
            <person name="Roy S.W."/>
            <person name="Artiguenave F."/>
            <person name="Postlethwait J.H."/>
            <person name="Manak J.R."/>
            <person name="Thompson E.M."/>
            <person name="Jaillon O."/>
            <person name="Du Pasquier L."/>
            <person name="Boudinot P."/>
            <person name="Liberles D.A."/>
            <person name="Volff J.N."/>
            <person name="Philippe H."/>
            <person name="Lenhard B."/>
            <person name="Roest Crollius H."/>
            <person name="Wincker P."/>
            <person name="Chourrout D."/>
        </authorList>
    </citation>
    <scope>NUCLEOTIDE SEQUENCE [LARGE SCALE GENOMIC DNA]</scope>
</reference>
<protein>
    <recommendedName>
        <fullName evidence="2">GTP-binding protein 1</fullName>
    </recommendedName>
</protein>
<accession>E4YCH0</accession>
<dbReference type="Gene3D" id="2.40.30.10">
    <property type="entry name" value="Translation factors"/>
    <property type="match status" value="2"/>
</dbReference>
<comment type="similarity">
    <text evidence="1">Belongs to the TRAFAC class translation factor GTPase superfamily. Classic translation factor GTPase family. EF-Tu/EF-1A subfamily.</text>
</comment>
<name>E4YCH0_OIKDI</name>
<dbReference type="SUPFAM" id="SSF52540">
    <property type="entry name" value="P-loop containing nucleoside triphosphate hydrolases"/>
    <property type="match status" value="1"/>
</dbReference>
<evidence type="ECO:0000256" key="2">
    <source>
        <dbReference type="ARBA" id="ARBA00015364"/>
    </source>
</evidence>
<dbReference type="InterPro" id="IPR027417">
    <property type="entry name" value="P-loop_NTPase"/>
</dbReference>
<dbReference type="CDD" id="cd03708">
    <property type="entry name" value="GTPBP_III"/>
    <property type="match status" value="1"/>
</dbReference>
<evidence type="ECO:0000256" key="5">
    <source>
        <dbReference type="ARBA" id="ARBA00025630"/>
    </source>
</evidence>
<evidence type="ECO:0000259" key="6">
    <source>
        <dbReference type="PROSITE" id="PS51722"/>
    </source>
</evidence>
<dbReference type="AlphaFoldDB" id="E4YCH0"/>
<dbReference type="GO" id="GO:0003746">
    <property type="term" value="F:translation elongation factor activity"/>
    <property type="evidence" value="ECO:0007669"/>
    <property type="project" value="TreeGrafter"/>
</dbReference>
<dbReference type="InterPro" id="IPR009001">
    <property type="entry name" value="Transl_elong_EF1A/Init_IF2_C"/>
</dbReference>
<dbReference type="InterPro" id="IPR000795">
    <property type="entry name" value="T_Tr_GTP-bd_dom"/>
</dbReference>
<dbReference type="Gene3D" id="3.40.50.300">
    <property type="entry name" value="P-loop containing nucleotide triphosphate hydrolases"/>
    <property type="match status" value="1"/>
</dbReference>
<evidence type="ECO:0000256" key="4">
    <source>
        <dbReference type="ARBA" id="ARBA00023134"/>
    </source>
</evidence>
<keyword evidence="3" id="KW-0547">Nucleotide-binding</keyword>
<evidence type="ECO:0000256" key="3">
    <source>
        <dbReference type="ARBA" id="ARBA00022741"/>
    </source>
</evidence>
<dbReference type="EMBL" id="FN654404">
    <property type="protein sequence ID" value="CBY33237.1"/>
    <property type="molecule type" value="Genomic_DNA"/>
</dbReference>
<feature type="domain" description="Tr-type G" evidence="6">
    <location>
        <begin position="12"/>
        <end position="240"/>
    </location>
</feature>
<dbReference type="PANTHER" id="PTHR43721">
    <property type="entry name" value="ELONGATION FACTOR TU-RELATED"/>
    <property type="match status" value="1"/>
</dbReference>
<proteinExistence type="inferred from homology"/>
<organism evidence="7">
    <name type="scientific">Oikopleura dioica</name>
    <name type="common">Tunicate</name>
    <dbReference type="NCBI Taxonomy" id="34765"/>
    <lineage>
        <taxon>Eukaryota</taxon>
        <taxon>Metazoa</taxon>
        <taxon>Chordata</taxon>
        <taxon>Tunicata</taxon>
        <taxon>Appendicularia</taxon>
        <taxon>Copelata</taxon>
        <taxon>Oikopleuridae</taxon>
        <taxon>Oikopleura</taxon>
    </lineage>
</organism>
<sequence length="442" mass="48609">MLVIFINNELGDLVKRICTVGNVDAGKSTLLGVLTHNILDDGRGLARNKLLRHRHEKETGRTSSIGQQILGFDDFGNVVNPTVHGKLDWGQLCQKSSKIVNFYDLAGHEKYFKTTVSGIMGSASDYCMLVVGSNHGLTGMAREHLGVAVALGLPTFAVVTKIDFTPANIIKQTISGMGKAFKSSGIRRIPILVQNVNHVIVAAENFNSSKVVPIFKVSSVNGEGMDNLKLFLNLVRPSRKKSTSQNSTFAVDEIFYKVGIGTVVAGALTGKPIKAGSTMSLGPDENGKFSPVGVRSIERKYLSVSVCNRHFSHIFILIFKSLNDGESAALALRKIKRNEIRKGMFLVQNIANPMAYRHFRGTVTILHHATTIKKNYQAVVHIGSIHQSAKIMSMDKQILRSGDVSTVHFYFLKRPEYIQIGQLFLFREGKTKAIGRITELVE</sequence>
<comment type="function">
    <text evidence="5">Promotes degradation of target mRNA species. Plays a role in the regulation of circadian mRNA stability. Binds GTP and has GTPase activity.</text>
</comment>
<dbReference type="InterPro" id="IPR050055">
    <property type="entry name" value="EF-Tu_GTPase"/>
</dbReference>
<evidence type="ECO:0000256" key="1">
    <source>
        <dbReference type="ARBA" id="ARBA00007249"/>
    </source>
</evidence>
<dbReference type="FunFam" id="3.40.50.300:FF:000091">
    <property type="entry name" value="Probable GTP-binding protein 1"/>
    <property type="match status" value="1"/>
</dbReference>
<keyword evidence="4" id="KW-0342">GTP-binding</keyword>